<evidence type="ECO:0000313" key="12">
    <source>
        <dbReference type="Proteomes" id="UP000464214"/>
    </source>
</evidence>
<comment type="catalytic activity">
    <reaction evidence="1">
        <text>Hydrolysis of Pro-|-Xaa &gt;&gt; Ala-|-Xaa in oligopeptides.</text>
        <dbReference type="EC" id="3.4.21.26"/>
    </reaction>
</comment>
<reference evidence="11 12" key="1">
    <citation type="submission" date="2020-01" db="EMBL/GenBank/DDBJ databases">
        <authorList>
            <person name="Kim M."/>
        </authorList>
    </citation>
    <scope>NUCLEOTIDE SEQUENCE [LARGE SCALE GENOMIC DNA]</scope>
    <source>
        <strain evidence="11 12">BT10</strain>
    </source>
</reference>
<dbReference type="InterPro" id="IPR051167">
    <property type="entry name" value="Prolyl_oligopep/macrocyclase"/>
</dbReference>
<dbReference type="FunFam" id="3.40.50.1820:FF:000005">
    <property type="entry name" value="Prolyl endopeptidase"/>
    <property type="match status" value="1"/>
</dbReference>
<dbReference type="Proteomes" id="UP000464214">
    <property type="component" value="Chromosome"/>
</dbReference>
<evidence type="ECO:0000256" key="2">
    <source>
        <dbReference type="ARBA" id="ARBA00005228"/>
    </source>
</evidence>
<comment type="similarity">
    <text evidence="2">Belongs to the peptidase S9A family.</text>
</comment>
<dbReference type="InterPro" id="IPR002470">
    <property type="entry name" value="Peptidase_S9A"/>
</dbReference>
<evidence type="ECO:0000256" key="5">
    <source>
        <dbReference type="ARBA" id="ARBA00022801"/>
    </source>
</evidence>
<dbReference type="RefSeq" id="WP_160692123.1">
    <property type="nucleotide sequence ID" value="NZ_CP047897.1"/>
</dbReference>
<dbReference type="GO" id="GO:0005829">
    <property type="term" value="C:cytosol"/>
    <property type="evidence" value="ECO:0007669"/>
    <property type="project" value="TreeGrafter"/>
</dbReference>
<dbReference type="InterPro" id="IPR002471">
    <property type="entry name" value="Pept_S9_AS"/>
</dbReference>
<evidence type="ECO:0000256" key="7">
    <source>
        <dbReference type="ARBA" id="ARBA00060121"/>
    </source>
</evidence>
<dbReference type="InterPro" id="IPR023302">
    <property type="entry name" value="Pept_S9A_N"/>
</dbReference>
<dbReference type="PANTHER" id="PTHR42881">
    <property type="entry name" value="PROLYL ENDOPEPTIDASE"/>
    <property type="match status" value="1"/>
</dbReference>
<evidence type="ECO:0000259" key="10">
    <source>
        <dbReference type="Pfam" id="PF02897"/>
    </source>
</evidence>
<gene>
    <name evidence="11" type="ORF">GU926_11875</name>
</gene>
<dbReference type="Gene3D" id="2.130.10.120">
    <property type="entry name" value="Prolyl oligopeptidase, N-terminal domain"/>
    <property type="match status" value="1"/>
</dbReference>
<dbReference type="InterPro" id="IPR029058">
    <property type="entry name" value="AB_hydrolase_fold"/>
</dbReference>
<keyword evidence="4" id="KW-0645">Protease</keyword>
<dbReference type="PROSITE" id="PS00708">
    <property type="entry name" value="PRO_ENDOPEP_SER"/>
    <property type="match status" value="1"/>
</dbReference>
<dbReference type="KEGG" id="nib:GU926_11875"/>
<evidence type="ECO:0000256" key="4">
    <source>
        <dbReference type="ARBA" id="ARBA00022670"/>
    </source>
</evidence>
<evidence type="ECO:0000256" key="8">
    <source>
        <dbReference type="ARBA" id="ARBA00081187"/>
    </source>
</evidence>
<dbReference type="SUPFAM" id="SSF50993">
    <property type="entry name" value="Peptidase/esterase 'gauge' domain"/>
    <property type="match status" value="1"/>
</dbReference>
<dbReference type="FunFam" id="2.130.10.120:FF:000001">
    <property type="entry name" value="Prolyl endopeptidase"/>
    <property type="match status" value="1"/>
</dbReference>
<organism evidence="11 12">
    <name type="scientific">Nibribacter ruber</name>
    <dbReference type="NCBI Taxonomy" id="2698458"/>
    <lineage>
        <taxon>Bacteria</taxon>
        <taxon>Pseudomonadati</taxon>
        <taxon>Bacteroidota</taxon>
        <taxon>Cytophagia</taxon>
        <taxon>Cytophagales</taxon>
        <taxon>Hymenobacteraceae</taxon>
        <taxon>Nibribacter</taxon>
    </lineage>
</organism>
<name>A0A6P1P0Z0_9BACT</name>
<comment type="function">
    <text evidence="7">Cleaves peptide bonds on the C-terminal side of prolyl residues within peptides that are up to approximately 30 amino acids long. Has an absolute requirement for an X-Pro bond in the trans configuration immediately preceding the Pro-Y scissible bond.</text>
</comment>
<accession>A0A6P1P0Z0</accession>
<dbReference type="Gene3D" id="3.40.50.1820">
    <property type="entry name" value="alpha/beta hydrolase"/>
    <property type="match status" value="1"/>
</dbReference>
<dbReference type="PANTHER" id="PTHR42881:SF2">
    <property type="entry name" value="PROLYL ENDOPEPTIDASE"/>
    <property type="match status" value="1"/>
</dbReference>
<dbReference type="InterPro" id="IPR001375">
    <property type="entry name" value="Peptidase_S9_cat"/>
</dbReference>
<evidence type="ECO:0000259" key="9">
    <source>
        <dbReference type="Pfam" id="PF00326"/>
    </source>
</evidence>
<dbReference type="SUPFAM" id="SSF53474">
    <property type="entry name" value="alpha/beta-Hydrolases"/>
    <property type="match status" value="1"/>
</dbReference>
<keyword evidence="6" id="KW-0720">Serine protease</keyword>
<evidence type="ECO:0000256" key="6">
    <source>
        <dbReference type="ARBA" id="ARBA00022825"/>
    </source>
</evidence>
<dbReference type="AlphaFoldDB" id="A0A6P1P0Z0"/>
<proteinExistence type="inferred from homology"/>
<dbReference type="EMBL" id="CP047897">
    <property type="protein sequence ID" value="QHL88091.1"/>
    <property type="molecule type" value="Genomic_DNA"/>
</dbReference>
<feature type="domain" description="Peptidase S9A N-terminal" evidence="10">
    <location>
        <begin position="67"/>
        <end position="468"/>
    </location>
</feature>
<dbReference type="PRINTS" id="PR00862">
    <property type="entry name" value="PROLIGOPTASE"/>
</dbReference>
<sequence>MRRLCNLGESISLPNRKPYEDFLYFPVGQCPCVGVGCQSNKPSSVAVAAPETVEAKAPTLDSLPMYPTTKKINHTDTYHGTQVPDPYRWLEADTAQDVAEWVKAQNQVTFEYLEKIPFRNQIKERLTQLWNYPKYGAPFKEGDYYYFYKNDGLQNQAVLYRMKGLNGTPELFLDPNKLSMDGTTSLGSLAFSKDAKYAVYTTSTGGSDWRDAYVLDVATGKKLTDELHWIKFSGTSWHKDGFFYSRYAEPTQGSKMANKNEYHQVYYHKVGTPQSQDQLIWEAKQHPLRLLFAGTTEDEKYLILTASEGTSNNSLYVKDLSKASNPIVPLVESFDKEYGVVENLGDRLIVLTNQEAPKYKLIEIDLSRPQKANWKTLVPETDNVLNSASLVGGKLILNYMKDAATLVRVHDTHGKWRHDVQLPTLGTASGFGGKKEDKTVFYTFTSFTYPSAIYQYDVASNTSTLYKKAEVDVNMDAYETKQVFYPSKDGTKIPMFITHKKGLALNSDNPTYLYAYGGFNASMTPYFSVSNMLWLENGGVLAIANIRGGGEYGEAWHQAGMTPNKQNVFDDFIAAAEHLIAQKYTSSQKLAIAGGSNGGLLIGAVVNQRPDLFKVALPAVGVMDMLRFHKFTIGWAWVPEYGSSEDAAQFQNLLAFSPIHNIKDGVNYPATLVTTADHDDRVVPAHSFKYIATLQEKGAGYNPYLIRVDVKAGHGAGKSTTAQIAEATDVWSFVYENMHINPYQK</sequence>
<dbReference type="GO" id="GO:0004252">
    <property type="term" value="F:serine-type endopeptidase activity"/>
    <property type="evidence" value="ECO:0007669"/>
    <property type="project" value="UniProtKB-EC"/>
</dbReference>
<evidence type="ECO:0000313" key="11">
    <source>
        <dbReference type="EMBL" id="QHL88091.1"/>
    </source>
</evidence>
<protein>
    <recommendedName>
        <fullName evidence="3">prolyl oligopeptidase</fullName>
        <ecNumber evidence="3">3.4.21.26</ecNumber>
    </recommendedName>
    <alternativeName>
        <fullName evidence="8">Proline-specific endopeptidase</fullName>
    </alternativeName>
</protein>
<dbReference type="EC" id="3.4.21.26" evidence="3"/>
<evidence type="ECO:0000256" key="3">
    <source>
        <dbReference type="ARBA" id="ARBA00011897"/>
    </source>
</evidence>
<dbReference type="GO" id="GO:0006508">
    <property type="term" value="P:proteolysis"/>
    <property type="evidence" value="ECO:0007669"/>
    <property type="project" value="UniProtKB-KW"/>
</dbReference>
<dbReference type="Pfam" id="PF02897">
    <property type="entry name" value="Peptidase_S9_N"/>
    <property type="match status" value="1"/>
</dbReference>
<evidence type="ECO:0000256" key="1">
    <source>
        <dbReference type="ARBA" id="ARBA00001070"/>
    </source>
</evidence>
<dbReference type="GO" id="GO:0070012">
    <property type="term" value="F:oligopeptidase activity"/>
    <property type="evidence" value="ECO:0007669"/>
    <property type="project" value="TreeGrafter"/>
</dbReference>
<keyword evidence="5" id="KW-0378">Hydrolase</keyword>
<keyword evidence="12" id="KW-1185">Reference proteome</keyword>
<feature type="domain" description="Peptidase S9 prolyl oligopeptidase catalytic" evidence="9">
    <location>
        <begin position="526"/>
        <end position="738"/>
    </location>
</feature>
<dbReference type="Pfam" id="PF00326">
    <property type="entry name" value="Peptidase_S9"/>
    <property type="match status" value="1"/>
</dbReference>